<dbReference type="EMBL" id="MPDP01000090">
    <property type="protein sequence ID" value="KAK1482597.1"/>
    <property type="molecule type" value="Genomic_DNA"/>
</dbReference>
<comment type="caution">
    <text evidence="2">The sequence shown here is derived from an EMBL/GenBank/DDBJ whole genome shotgun (WGS) entry which is preliminary data.</text>
</comment>
<organism evidence="2 3">
    <name type="scientific">Colletotrichum cuscutae</name>
    <dbReference type="NCBI Taxonomy" id="1209917"/>
    <lineage>
        <taxon>Eukaryota</taxon>
        <taxon>Fungi</taxon>
        <taxon>Dikarya</taxon>
        <taxon>Ascomycota</taxon>
        <taxon>Pezizomycotina</taxon>
        <taxon>Sordariomycetes</taxon>
        <taxon>Hypocreomycetidae</taxon>
        <taxon>Glomerellales</taxon>
        <taxon>Glomerellaceae</taxon>
        <taxon>Colletotrichum</taxon>
        <taxon>Colletotrichum acutatum species complex</taxon>
    </lineage>
</organism>
<evidence type="ECO:0000313" key="2">
    <source>
        <dbReference type="EMBL" id="KAK1482597.1"/>
    </source>
</evidence>
<dbReference type="AlphaFoldDB" id="A0AAI9Y3X8"/>
<gene>
    <name evidence="2" type="ORF">CCUS01_04210</name>
</gene>
<feature type="region of interest" description="Disordered" evidence="1">
    <location>
        <begin position="26"/>
        <end position="65"/>
    </location>
</feature>
<evidence type="ECO:0000313" key="3">
    <source>
        <dbReference type="Proteomes" id="UP001239213"/>
    </source>
</evidence>
<accession>A0AAI9Y3X8</accession>
<reference evidence="2" key="1">
    <citation type="submission" date="2016-11" db="EMBL/GenBank/DDBJ databases">
        <title>The genome sequence of Colletotrichum cuscutae.</title>
        <authorList>
            <person name="Baroncelli R."/>
        </authorList>
    </citation>
    <scope>NUCLEOTIDE SEQUENCE</scope>
    <source>
        <strain evidence="2">IMI 304802</strain>
    </source>
</reference>
<protein>
    <submittedName>
        <fullName evidence="2">Uncharacterized protein</fullName>
    </submittedName>
</protein>
<dbReference type="Proteomes" id="UP001239213">
    <property type="component" value="Unassembled WGS sequence"/>
</dbReference>
<evidence type="ECO:0000256" key="1">
    <source>
        <dbReference type="SAM" id="MobiDB-lite"/>
    </source>
</evidence>
<proteinExistence type="predicted"/>
<keyword evidence="3" id="KW-1185">Reference proteome</keyword>
<name>A0AAI9Y3X8_9PEZI</name>
<sequence>MFTLSVFRSRSLGIRWLCRCITKARKKRKRPPDGMMLDIHVKPPSKAHPVPNPTLPDSRTRAPQWFPTSSRRTVHVCRQFG</sequence>